<protein>
    <submittedName>
        <fullName evidence="1">Uncharacterized protein</fullName>
    </submittedName>
</protein>
<sequence length="56" mass="6133">MLMGIIFVFDDDKGAECNKCILSTIKADKEVCAGLGSRPVCPEEGYRINCPLIKIN</sequence>
<accession>A0ABY6T018</accession>
<dbReference type="RefSeq" id="WP_185738793.1">
    <property type="nucleotide sequence ID" value="NZ_UYIN01000022.1"/>
</dbReference>
<proteinExistence type="predicted"/>
<evidence type="ECO:0000313" key="2">
    <source>
        <dbReference type="Proteomes" id="UP000277570"/>
    </source>
</evidence>
<reference evidence="1 2" key="1">
    <citation type="submission" date="2018-11" db="EMBL/GenBank/DDBJ databases">
        <authorList>
            <consortium name="Pathogen Informatics"/>
        </authorList>
    </citation>
    <scope>NUCLEOTIDE SEQUENCE [LARGE SCALE GENOMIC DNA]</scope>
    <source>
        <strain evidence="1 2">NCTC10913</strain>
    </source>
</reference>
<gene>
    <name evidence="1" type="ORF">NCTC10913_04589</name>
</gene>
<organism evidence="1 2">
    <name type="scientific">Clostridium carnis</name>
    <dbReference type="NCBI Taxonomy" id="1530"/>
    <lineage>
        <taxon>Bacteria</taxon>
        <taxon>Bacillati</taxon>
        <taxon>Bacillota</taxon>
        <taxon>Clostridia</taxon>
        <taxon>Eubacteriales</taxon>
        <taxon>Clostridiaceae</taxon>
        <taxon>Clostridium</taxon>
    </lineage>
</organism>
<dbReference type="Proteomes" id="UP000277570">
    <property type="component" value="Unassembled WGS sequence"/>
</dbReference>
<keyword evidence="2" id="KW-1185">Reference proteome</keyword>
<evidence type="ECO:0000313" key="1">
    <source>
        <dbReference type="EMBL" id="VDG74209.1"/>
    </source>
</evidence>
<name>A0ABY6T018_9CLOT</name>
<comment type="caution">
    <text evidence="1">The sequence shown here is derived from an EMBL/GenBank/DDBJ whole genome shotgun (WGS) entry which is preliminary data.</text>
</comment>
<dbReference type="EMBL" id="UYIN01000022">
    <property type="protein sequence ID" value="VDG74209.1"/>
    <property type="molecule type" value="Genomic_DNA"/>
</dbReference>